<reference evidence="6" key="1">
    <citation type="submission" date="2020-08" db="EMBL/GenBank/DDBJ databases">
        <title>Genomic Encyclopedia of Type Strains, Phase IV (KMG-V): Genome sequencing to study the core and pangenomes of soil and plant-associated prokaryotes.</title>
        <authorList>
            <person name="Whitman W."/>
        </authorList>
    </citation>
    <scope>NUCLEOTIDE SEQUENCE [LARGE SCALE GENOMIC DNA]</scope>
    <source>
        <strain evidence="6">M8UP27</strain>
    </source>
</reference>
<dbReference type="Proteomes" id="UP000568106">
    <property type="component" value="Unassembled WGS sequence"/>
</dbReference>
<dbReference type="Gene3D" id="1.10.357.10">
    <property type="entry name" value="Tetracycline Repressor, domain 2"/>
    <property type="match status" value="1"/>
</dbReference>
<feature type="DNA-binding region" description="H-T-H motif" evidence="4">
    <location>
        <begin position="32"/>
        <end position="51"/>
    </location>
</feature>
<dbReference type="PANTHER" id="PTHR47506:SF7">
    <property type="entry name" value="TRANSCRIPTIONAL REGULATORY PROTEIN"/>
    <property type="match status" value="1"/>
</dbReference>
<dbReference type="AlphaFoldDB" id="A0A7W8ILG8"/>
<dbReference type="InterPro" id="IPR036271">
    <property type="entry name" value="Tet_transcr_reg_TetR-rel_C_sf"/>
</dbReference>
<evidence type="ECO:0000256" key="2">
    <source>
        <dbReference type="ARBA" id="ARBA00023125"/>
    </source>
</evidence>
<accession>A0A7W8ILG8</accession>
<name>A0A7W8ILG8_9BACT</name>
<dbReference type="SUPFAM" id="SSF48498">
    <property type="entry name" value="Tetracyclin repressor-like, C-terminal domain"/>
    <property type="match status" value="1"/>
</dbReference>
<keyword evidence="7" id="KW-1185">Reference proteome</keyword>
<dbReference type="PRINTS" id="PR00455">
    <property type="entry name" value="HTHTETR"/>
</dbReference>
<evidence type="ECO:0000256" key="3">
    <source>
        <dbReference type="ARBA" id="ARBA00023163"/>
    </source>
</evidence>
<organism evidence="6 7">
    <name type="scientific">Tunturiibacter empetritectus</name>
    <dbReference type="NCBI Taxonomy" id="3069691"/>
    <lineage>
        <taxon>Bacteria</taxon>
        <taxon>Pseudomonadati</taxon>
        <taxon>Acidobacteriota</taxon>
        <taxon>Terriglobia</taxon>
        <taxon>Terriglobales</taxon>
        <taxon>Acidobacteriaceae</taxon>
        <taxon>Tunturiibacter</taxon>
    </lineage>
</organism>
<dbReference type="Gene3D" id="1.10.10.60">
    <property type="entry name" value="Homeodomain-like"/>
    <property type="match status" value="1"/>
</dbReference>
<evidence type="ECO:0000259" key="5">
    <source>
        <dbReference type="PROSITE" id="PS50977"/>
    </source>
</evidence>
<dbReference type="InterPro" id="IPR023772">
    <property type="entry name" value="DNA-bd_HTH_TetR-type_CS"/>
</dbReference>
<evidence type="ECO:0000256" key="4">
    <source>
        <dbReference type="PROSITE-ProRule" id="PRU00335"/>
    </source>
</evidence>
<keyword evidence="3" id="KW-0804">Transcription</keyword>
<dbReference type="EMBL" id="JACHDY010000007">
    <property type="protein sequence ID" value="MBB5319307.1"/>
    <property type="molecule type" value="Genomic_DNA"/>
</dbReference>
<keyword evidence="2 4" id="KW-0238">DNA-binding</keyword>
<sequence>MRYPAKETAAKHELIVKEASRLFRERGFENVSVGEVMKAAGLTHGAFYAHFTSKQELQEAAVAYGQEVSRDRAQSDGATKKGRRAYAERYLAVRHRDNPGYGCTMAALGPEVARSTPELKATFERGLEEILAASGGDREEAIFQTAALLGGVVLARAVKDPRLSDEILESIRQKLWH</sequence>
<dbReference type="PANTHER" id="PTHR47506">
    <property type="entry name" value="TRANSCRIPTIONAL REGULATORY PROTEIN"/>
    <property type="match status" value="1"/>
</dbReference>
<keyword evidence="1" id="KW-0805">Transcription regulation</keyword>
<comment type="caution">
    <text evidence="6">The sequence shown here is derived from an EMBL/GenBank/DDBJ whole genome shotgun (WGS) entry which is preliminary data.</text>
</comment>
<protein>
    <submittedName>
        <fullName evidence="6">TetR/AcrR family transcriptional repressor of nem operon</fullName>
    </submittedName>
</protein>
<dbReference type="PROSITE" id="PS01081">
    <property type="entry name" value="HTH_TETR_1"/>
    <property type="match status" value="1"/>
</dbReference>
<proteinExistence type="predicted"/>
<dbReference type="SUPFAM" id="SSF46689">
    <property type="entry name" value="Homeodomain-like"/>
    <property type="match status" value="1"/>
</dbReference>
<evidence type="ECO:0000313" key="7">
    <source>
        <dbReference type="Proteomes" id="UP000568106"/>
    </source>
</evidence>
<dbReference type="PROSITE" id="PS50977">
    <property type="entry name" value="HTH_TETR_2"/>
    <property type="match status" value="1"/>
</dbReference>
<feature type="domain" description="HTH tetR-type" evidence="5">
    <location>
        <begin position="9"/>
        <end position="69"/>
    </location>
</feature>
<evidence type="ECO:0000256" key="1">
    <source>
        <dbReference type="ARBA" id="ARBA00023015"/>
    </source>
</evidence>
<dbReference type="InterPro" id="IPR001647">
    <property type="entry name" value="HTH_TetR"/>
</dbReference>
<evidence type="ECO:0000313" key="6">
    <source>
        <dbReference type="EMBL" id="MBB5319307.1"/>
    </source>
</evidence>
<gene>
    <name evidence="6" type="ORF">HDF09_004013</name>
</gene>
<dbReference type="Pfam" id="PF00440">
    <property type="entry name" value="TetR_N"/>
    <property type="match status" value="1"/>
</dbReference>
<dbReference type="GO" id="GO:0003677">
    <property type="term" value="F:DNA binding"/>
    <property type="evidence" value="ECO:0007669"/>
    <property type="project" value="UniProtKB-UniRule"/>
</dbReference>
<dbReference type="InterPro" id="IPR009057">
    <property type="entry name" value="Homeodomain-like_sf"/>
</dbReference>